<feature type="region of interest" description="Disordered" evidence="1">
    <location>
        <begin position="279"/>
        <end position="306"/>
    </location>
</feature>
<dbReference type="PANTHER" id="PTHR38797:SF4">
    <property type="entry name" value="NUCLEAR PORE COMPLEX PROTEIN NUP85"/>
    <property type="match status" value="1"/>
</dbReference>
<dbReference type="InterPro" id="IPR022085">
    <property type="entry name" value="OpdG"/>
</dbReference>
<dbReference type="Pfam" id="PF12311">
    <property type="entry name" value="DUF3632"/>
    <property type="match status" value="1"/>
</dbReference>
<evidence type="ECO:0000313" key="2">
    <source>
        <dbReference type="EMBL" id="KAK7744766.1"/>
    </source>
</evidence>
<name>A0AAN9UD75_9PEZI</name>
<dbReference type="AlphaFoldDB" id="A0AAN9UD75"/>
<reference evidence="2 3" key="1">
    <citation type="submission" date="2024-02" db="EMBL/GenBank/DDBJ databases">
        <title>De novo assembly and annotation of 12 fungi associated with fruit tree decline syndrome in Ontario, Canada.</title>
        <authorList>
            <person name="Sulman M."/>
            <person name="Ellouze W."/>
            <person name="Ilyukhin E."/>
        </authorList>
    </citation>
    <scope>NUCLEOTIDE SEQUENCE [LARGE SCALE GENOMIC DNA]</scope>
    <source>
        <strain evidence="2 3">M11/M66-122</strain>
    </source>
</reference>
<dbReference type="PANTHER" id="PTHR38797">
    <property type="entry name" value="NUCLEAR PORE COMPLEX PROTEIN NUP85-RELATED"/>
    <property type="match status" value="1"/>
</dbReference>
<protein>
    <submittedName>
        <fullName evidence="2">Uncharacterized protein</fullName>
    </submittedName>
</protein>
<keyword evidence="3" id="KW-1185">Reference proteome</keyword>
<organism evidence="2 3">
    <name type="scientific">Diatrype stigma</name>
    <dbReference type="NCBI Taxonomy" id="117547"/>
    <lineage>
        <taxon>Eukaryota</taxon>
        <taxon>Fungi</taxon>
        <taxon>Dikarya</taxon>
        <taxon>Ascomycota</taxon>
        <taxon>Pezizomycotina</taxon>
        <taxon>Sordariomycetes</taxon>
        <taxon>Xylariomycetidae</taxon>
        <taxon>Xylariales</taxon>
        <taxon>Diatrypaceae</taxon>
        <taxon>Diatrype</taxon>
    </lineage>
</organism>
<sequence>MDSPLQLEDDQAVEFAPRVVEILNATLKRDADLSPADAAAALNALYPDHRQEGDDLGERESGGAFLWWFWDLFHDLARQVPHDSPASERLAVVVKALRDLPTETVDLDSWGEAQLWSDLPLFGPTLREKWDSDRECEAEPTVPAEAEEKRRKINLQTYAARITGAGLARLEMYAIWAFTDALEGEMTPIRGAPDEVNPDPAAVADLPFKVAVAAAWAIHAGDILYGRDEEIPSTQGGPLWRLDKKEGLRLKRKYRGTQGLCPERWALWKSRFGVVRDSDKVDEETRRRAGEAADAMESIEKGGAAA</sequence>
<feature type="compositionally biased region" description="Basic and acidic residues" evidence="1">
    <location>
        <begin position="279"/>
        <end position="291"/>
    </location>
</feature>
<dbReference type="EMBL" id="JAKJXP020000116">
    <property type="protein sequence ID" value="KAK7744766.1"/>
    <property type="molecule type" value="Genomic_DNA"/>
</dbReference>
<evidence type="ECO:0000313" key="3">
    <source>
        <dbReference type="Proteomes" id="UP001320420"/>
    </source>
</evidence>
<accession>A0AAN9UD75</accession>
<comment type="caution">
    <text evidence="2">The sequence shown here is derived from an EMBL/GenBank/DDBJ whole genome shotgun (WGS) entry which is preliminary data.</text>
</comment>
<dbReference type="Proteomes" id="UP001320420">
    <property type="component" value="Unassembled WGS sequence"/>
</dbReference>
<evidence type="ECO:0000256" key="1">
    <source>
        <dbReference type="SAM" id="MobiDB-lite"/>
    </source>
</evidence>
<dbReference type="InterPro" id="IPR053204">
    <property type="entry name" value="Oxopyrrolidines_Biosynth-assoc"/>
</dbReference>
<proteinExistence type="predicted"/>
<gene>
    <name evidence="2" type="ORF">SLS62_010069</name>
</gene>